<feature type="region of interest" description="Disordered" evidence="1">
    <location>
        <begin position="220"/>
        <end position="269"/>
    </location>
</feature>
<organism evidence="2 3">
    <name type="scientific">Alternaria atra</name>
    <dbReference type="NCBI Taxonomy" id="119953"/>
    <lineage>
        <taxon>Eukaryota</taxon>
        <taxon>Fungi</taxon>
        <taxon>Dikarya</taxon>
        <taxon>Ascomycota</taxon>
        <taxon>Pezizomycotina</taxon>
        <taxon>Dothideomycetes</taxon>
        <taxon>Pleosporomycetidae</taxon>
        <taxon>Pleosporales</taxon>
        <taxon>Pleosporineae</taxon>
        <taxon>Pleosporaceae</taxon>
        <taxon>Alternaria</taxon>
        <taxon>Alternaria sect. Ulocladioides</taxon>
    </lineage>
</organism>
<evidence type="ECO:0000313" key="2">
    <source>
        <dbReference type="EMBL" id="CAG5137951.1"/>
    </source>
</evidence>
<gene>
    <name evidence="2" type="ORF">ALTATR162_LOCUS256</name>
</gene>
<accession>A0A8J2HRE4</accession>
<dbReference type="Proteomes" id="UP000676310">
    <property type="component" value="Unassembled WGS sequence"/>
</dbReference>
<name>A0A8J2HRE4_9PLEO</name>
<feature type="region of interest" description="Disordered" evidence="1">
    <location>
        <begin position="332"/>
        <end position="394"/>
    </location>
</feature>
<protein>
    <submittedName>
        <fullName evidence="2">Uncharacterized protein</fullName>
    </submittedName>
</protein>
<evidence type="ECO:0000256" key="1">
    <source>
        <dbReference type="SAM" id="MobiDB-lite"/>
    </source>
</evidence>
<dbReference type="GeneID" id="67014018"/>
<sequence length="394" mass="43245">MDPPAPSSTRNGNVNTSAFNYDEFQDDRCDVDDIAEAARNTLAGRAQQRQALREGTHADDDAAIAAQNARIIAHERVNLLERIAHVKAVVERSLFNNGAPPLIRGFGHADEDDDEDEDEDVQLAQPAVRSETYERAARLVRENARRGSEERQRFVDQHRRAKTRLPSRLTVPTASPYVPVKYGNQAVYDLSKAVGFPTYDAHPPSLNGQFIPQSLQLQPHEAIHPPTPPRTSRNTPLRPESSPFNRQAPLPSTPPSFAHNDNPSSWDSSLLNGSPAHIYGNAFAQNPFGQHYVNPFVRPDTADRSNVLPPAHGVRITPKAALFALEREFQEARRAASGREPLSGPRPSNQSGGREGDGNRRHSHPGGRKEHKGRGRGGPRSGLGPGSDGPFGEY</sequence>
<feature type="compositionally biased region" description="Gly residues" evidence="1">
    <location>
        <begin position="378"/>
        <end position="394"/>
    </location>
</feature>
<feature type="compositionally biased region" description="Basic residues" evidence="1">
    <location>
        <begin position="361"/>
        <end position="377"/>
    </location>
</feature>
<comment type="caution">
    <text evidence="2">The sequence shown here is derived from an EMBL/GenBank/DDBJ whole genome shotgun (WGS) entry which is preliminary data.</text>
</comment>
<proteinExistence type="predicted"/>
<dbReference type="EMBL" id="CAJRGZ010000012">
    <property type="protein sequence ID" value="CAG5137951.1"/>
    <property type="molecule type" value="Genomic_DNA"/>
</dbReference>
<evidence type="ECO:0000313" key="3">
    <source>
        <dbReference type="Proteomes" id="UP000676310"/>
    </source>
</evidence>
<feature type="compositionally biased region" description="Low complexity" evidence="1">
    <location>
        <begin position="230"/>
        <end position="239"/>
    </location>
</feature>
<dbReference type="RefSeq" id="XP_043163784.1">
    <property type="nucleotide sequence ID" value="XM_043307849.1"/>
</dbReference>
<reference evidence="2" key="1">
    <citation type="submission" date="2021-05" db="EMBL/GenBank/DDBJ databases">
        <authorList>
            <person name="Stam R."/>
        </authorList>
    </citation>
    <scope>NUCLEOTIDE SEQUENCE</scope>
    <source>
        <strain evidence="2">CS162</strain>
    </source>
</reference>
<dbReference type="AlphaFoldDB" id="A0A8J2HRE4"/>
<keyword evidence="3" id="KW-1185">Reference proteome</keyword>
<feature type="compositionally biased region" description="Polar residues" evidence="1">
    <location>
        <begin position="259"/>
        <end position="269"/>
    </location>
</feature>